<sequence>MDHVIDTLRGRAFNRNSRGFIFFLSHRKDVLKDCCILGLYYCVDSNV</sequence>
<protein>
    <submittedName>
        <fullName evidence="1">Uncharacterized protein</fullName>
    </submittedName>
</protein>
<evidence type="ECO:0000313" key="1">
    <source>
        <dbReference type="EMBL" id="JAD62569.1"/>
    </source>
</evidence>
<accession>A0A0A9BF47</accession>
<name>A0A0A9BF47_ARUDO</name>
<dbReference type="EMBL" id="GBRH01235326">
    <property type="protein sequence ID" value="JAD62569.1"/>
    <property type="molecule type" value="Transcribed_RNA"/>
</dbReference>
<proteinExistence type="predicted"/>
<reference evidence="1" key="2">
    <citation type="journal article" date="2015" name="Data Brief">
        <title>Shoot transcriptome of the giant reed, Arundo donax.</title>
        <authorList>
            <person name="Barrero R.A."/>
            <person name="Guerrero F.D."/>
            <person name="Moolhuijzen P."/>
            <person name="Goolsby J.A."/>
            <person name="Tidwell J."/>
            <person name="Bellgard S.E."/>
            <person name="Bellgard M.I."/>
        </authorList>
    </citation>
    <scope>NUCLEOTIDE SEQUENCE</scope>
    <source>
        <tissue evidence="1">Shoot tissue taken approximately 20 cm above the soil surface</tissue>
    </source>
</reference>
<dbReference type="AlphaFoldDB" id="A0A0A9BF47"/>
<reference evidence="1" key="1">
    <citation type="submission" date="2014-09" db="EMBL/GenBank/DDBJ databases">
        <authorList>
            <person name="Magalhaes I.L.F."/>
            <person name="Oliveira U."/>
            <person name="Santos F.R."/>
            <person name="Vidigal T.H.D.A."/>
            <person name="Brescovit A.D."/>
            <person name="Santos A.J."/>
        </authorList>
    </citation>
    <scope>NUCLEOTIDE SEQUENCE</scope>
    <source>
        <tissue evidence="1">Shoot tissue taken approximately 20 cm above the soil surface</tissue>
    </source>
</reference>
<organism evidence="1">
    <name type="scientific">Arundo donax</name>
    <name type="common">Giant reed</name>
    <name type="synonym">Donax arundinaceus</name>
    <dbReference type="NCBI Taxonomy" id="35708"/>
    <lineage>
        <taxon>Eukaryota</taxon>
        <taxon>Viridiplantae</taxon>
        <taxon>Streptophyta</taxon>
        <taxon>Embryophyta</taxon>
        <taxon>Tracheophyta</taxon>
        <taxon>Spermatophyta</taxon>
        <taxon>Magnoliopsida</taxon>
        <taxon>Liliopsida</taxon>
        <taxon>Poales</taxon>
        <taxon>Poaceae</taxon>
        <taxon>PACMAD clade</taxon>
        <taxon>Arundinoideae</taxon>
        <taxon>Arundineae</taxon>
        <taxon>Arundo</taxon>
    </lineage>
</organism>